<evidence type="ECO:0000313" key="7">
    <source>
        <dbReference type="Proteomes" id="UP000186303"/>
    </source>
</evidence>
<dbReference type="EMBL" id="LT671823">
    <property type="protein sequence ID" value="SHO77964.1"/>
    <property type="molecule type" value="Genomic_DNA"/>
</dbReference>
<evidence type="ECO:0000256" key="5">
    <source>
        <dbReference type="SAM" id="Phobius"/>
    </source>
</evidence>
<keyword evidence="4 5" id="KW-0472">Membrane</keyword>
<accession>A0A1M8A6U7</accession>
<feature type="transmembrane region" description="Helical" evidence="5">
    <location>
        <begin position="320"/>
        <end position="340"/>
    </location>
</feature>
<keyword evidence="2 5" id="KW-0812">Transmembrane</keyword>
<evidence type="ECO:0000256" key="3">
    <source>
        <dbReference type="ARBA" id="ARBA00022989"/>
    </source>
</evidence>
<dbReference type="OrthoDB" id="19344at2759"/>
<reference evidence="7" key="1">
    <citation type="journal article" date="2017" name="Nucleic Acids Res.">
        <title>Proteogenomics produces comprehensive and highly accurate protein-coding gene annotation in a complete genome assembly of Malassezia sympodialis.</title>
        <authorList>
            <person name="Zhu Y."/>
            <person name="Engstroem P.G."/>
            <person name="Tellgren-Roth C."/>
            <person name="Baudo C.D."/>
            <person name="Kennell J.C."/>
            <person name="Sun S."/>
            <person name="Billmyre R.B."/>
            <person name="Schroeder M.S."/>
            <person name="Andersson A."/>
            <person name="Holm T."/>
            <person name="Sigurgeirsson B."/>
            <person name="Wu G."/>
            <person name="Sankaranarayanan S.R."/>
            <person name="Siddharthan R."/>
            <person name="Sanyal K."/>
            <person name="Lundeberg J."/>
            <person name="Nystedt B."/>
            <person name="Boekhout T."/>
            <person name="Dawson T.L. Jr."/>
            <person name="Heitman J."/>
            <person name="Scheynius A."/>
            <person name="Lehtioe J."/>
        </authorList>
    </citation>
    <scope>NUCLEOTIDE SEQUENCE [LARGE SCALE GENOMIC DNA]</scope>
    <source>
        <strain evidence="7">ATCC 42132</strain>
    </source>
</reference>
<dbReference type="InterPro" id="IPR006603">
    <property type="entry name" value="PQ-loop_rpt"/>
</dbReference>
<proteinExistence type="predicted"/>
<dbReference type="OMA" id="WWYALTI"/>
<feature type="transmembrane region" description="Helical" evidence="5">
    <location>
        <begin position="227"/>
        <end position="248"/>
    </location>
</feature>
<feature type="transmembrane region" description="Helical" evidence="5">
    <location>
        <begin position="49"/>
        <end position="70"/>
    </location>
</feature>
<gene>
    <name evidence="6" type="ORF">MSYG_2306</name>
</gene>
<dbReference type="Gene3D" id="1.20.1280.290">
    <property type="match status" value="1"/>
</dbReference>
<feature type="transmembrane region" description="Helical" evidence="5">
    <location>
        <begin position="90"/>
        <end position="112"/>
    </location>
</feature>
<feature type="transmembrane region" description="Helical" evidence="5">
    <location>
        <begin position="254"/>
        <end position="274"/>
    </location>
</feature>
<name>A0A1M8A6U7_MALS4</name>
<comment type="subcellular location">
    <subcellularLocation>
        <location evidence="1">Membrane</location>
        <topology evidence="1">Multi-pass membrane protein</topology>
    </subcellularLocation>
</comment>
<keyword evidence="7" id="KW-1185">Reference proteome</keyword>
<dbReference type="GO" id="GO:0016020">
    <property type="term" value="C:membrane"/>
    <property type="evidence" value="ECO:0007669"/>
    <property type="project" value="UniProtKB-SubCell"/>
</dbReference>
<dbReference type="InterPro" id="IPR051415">
    <property type="entry name" value="LAAT-1"/>
</dbReference>
<protein>
    <submittedName>
        <fullName evidence="6">Uncharacterized protein</fullName>
    </submittedName>
</protein>
<evidence type="ECO:0000256" key="1">
    <source>
        <dbReference type="ARBA" id="ARBA00004141"/>
    </source>
</evidence>
<dbReference type="PANTHER" id="PTHR16201">
    <property type="entry name" value="SEVEN TRANSMEMBRANE PROTEIN 1-RELATED"/>
    <property type="match status" value="1"/>
</dbReference>
<dbReference type="PANTHER" id="PTHR16201:SF11">
    <property type="entry name" value="PQ-LOOP REPEAT-CONTAINING PROTEIN"/>
    <property type="match status" value="1"/>
</dbReference>
<dbReference type="Pfam" id="PF04193">
    <property type="entry name" value="PQ-loop"/>
    <property type="match status" value="2"/>
</dbReference>
<evidence type="ECO:0000256" key="2">
    <source>
        <dbReference type="ARBA" id="ARBA00022692"/>
    </source>
</evidence>
<sequence>MREDECVLPPHDGATLALSIVVCVGVVLSYIPQMLRITLVKSSVGLSPWFLFLGTTSSWSATLNLIVLQWPLLRCIFSPLRWSHLEHLMGVLQTGLQQVMFTLIFVLFMVYYKVDATARRKRRQPRTKRRVVDAGRLHPPLLDSNDSSGSESDLESIQTHIHRTYGAAATREAQAHDALMTHAHQHQHYENIPAAMRGILERHHLPTEDEIHGKIGSVHEKRLAVRLVWVTLAYLLIICTVSATLIAVHAHRRYLQHWAGLLGLAAAGLAACQYVPQIWHTARAGLVRSVSIGTMCVQVPGSLVFVYALAGREGVNWTTLMPYVAAAVLQCLLLVLCVAWKIRQHRQGVDDYGRSIHAGALR</sequence>
<feature type="transmembrane region" description="Helical" evidence="5">
    <location>
        <begin position="16"/>
        <end position="37"/>
    </location>
</feature>
<organism evidence="6 7">
    <name type="scientific">Malassezia sympodialis (strain ATCC 42132)</name>
    <name type="common">Atopic eczema-associated yeast</name>
    <dbReference type="NCBI Taxonomy" id="1230383"/>
    <lineage>
        <taxon>Eukaryota</taxon>
        <taxon>Fungi</taxon>
        <taxon>Dikarya</taxon>
        <taxon>Basidiomycota</taxon>
        <taxon>Ustilaginomycotina</taxon>
        <taxon>Malasseziomycetes</taxon>
        <taxon>Malasseziales</taxon>
        <taxon>Malasseziaceae</taxon>
        <taxon>Malassezia</taxon>
    </lineage>
</organism>
<keyword evidence="3 5" id="KW-1133">Transmembrane helix</keyword>
<dbReference type="Proteomes" id="UP000186303">
    <property type="component" value="Chromosome 3"/>
</dbReference>
<evidence type="ECO:0000313" key="6">
    <source>
        <dbReference type="EMBL" id="SHO77964.1"/>
    </source>
</evidence>
<dbReference type="SMART" id="SM00679">
    <property type="entry name" value="CTNS"/>
    <property type="match status" value="2"/>
</dbReference>
<dbReference type="AlphaFoldDB" id="A0A1M8A6U7"/>
<dbReference type="VEuPathDB" id="FungiDB:MSYG_2306"/>
<evidence type="ECO:0000256" key="4">
    <source>
        <dbReference type="ARBA" id="ARBA00023136"/>
    </source>
</evidence>
<feature type="transmembrane region" description="Helical" evidence="5">
    <location>
        <begin position="286"/>
        <end position="308"/>
    </location>
</feature>